<evidence type="ECO:0000256" key="2">
    <source>
        <dbReference type="ARBA" id="ARBA00009399"/>
    </source>
</evidence>
<dbReference type="EMBL" id="CAJNBK010000001">
    <property type="protein sequence ID" value="CAE6690677.1"/>
    <property type="molecule type" value="Genomic_DNA"/>
</dbReference>
<evidence type="ECO:0000313" key="9">
    <source>
        <dbReference type="Proteomes" id="UP000672526"/>
    </source>
</evidence>
<evidence type="ECO:0000259" key="7">
    <source>
        <dbReference type="Pfam" id="PF04138"/>
    </source>
</evidence>
<sequence length="127" mass="13606">MKKGTELIKLIRFGVCGLSATGLHIGVAVVLILHVGMSQSLANTVAFACATCWSYLVNTLWSFSSSLRVRNVWRFVTVSLGGAALTGLVSYLAQVTGAGPWIGIAMVICAVTPLSFVTHRRWTYAES</sequence>
<feature type="transmembrane region" description="Helical" evidence="6">
    <location>
        <begin position="72"/>
        <end position="92"/>
    </location>
</feature>
<feature type="transmembrane region" description="Helical" evidence="6">
    <location>
        <begin position="12"/>
        <end position="35"/>
    </location>
</feature>
<evidence type="ECO:0000256" key="6">
    <source>
        <dbReference type="SAM" id="Phobius"/>
    </source>
</evidence>
<dbReference type="PANTHER" id="PTHR38459">
    <property type="entry name" value="PROPHAGE BACTOPRENOL-LINKED GLUCOSE TRANSLOCASE HOMOLOG"/>
    <property type="match status" value="1"/>
</dbReference>
<dbReference type="InterPro" id="IPR007267">
    <property type="entry name" value="GtrA_DPMS_TM"/>
</dbReference>
<comment type="caution">
    <text evidence="8">The sequence shown here is derived from an EMBL/GenBank/DDBJ whole genome shotgun (WGS) entry which is preliminary data.</text>
</comment>
<gene>
    <name evidence="8" type="ORF">R69888_00218</name>
</gene>
<evidence type="ECO:0000313" key="8">
    <source>
        <dbReference type="EMBL" id="CAE6690677.1"/>
    </source>
</evidence>
<evidence type="ECO:0000256" key="5">
    <source>
        <dbReference type="ARBA" id="ARBA00023136"/>
    </source>
</evidence>
<keyword evidence="4 6" id="KW-1133">Transmembrane helix</keyword>
<proteinExistence type="inferred from homology"/>
<reference evidence="8 9" key="1">
    <citation type="submission" date="2021-02" db="EMBL/GenBank/DDBJ databases">
        <authorList>
            <person name="Vanwijnsberghe S."/>
        </authorList>
    </citation>
    <scope>NUCLEOTIDE SEQUENCE [LARGE SCALE GENOMIC DNA]</scope>
    <source>
        <strain evidence="8 9">LMG 31837</strain>
    </source>
</reference>
<dbReference type="InterPro" id="IPR051401">
    <property type="entry name" value="GtrA_CellWall_Glycosyl"/>
</dbReference>
<comment type="subcellular location">
    <subcellularLocation>
        <location evidence="1">Membrane</location>
        <topology evidence="1">Multi-pass membrane protein</topology>
    </subcellularLocation>
</comment>
<accession>A0ABM8QD62</accession>
<feature type="transmembrane region" description="Helical" evidence="6">
    <location>
        <begin position="41"/>
        <end position="60"/>
    </location>
</feature>
<evidence type="ECO:0000256" key="4">
    <source>
        <dbReference type="ARBA" id="ARBA00022989"/>
    </source>
</evidence>
<dbReference type="RefSeq" id="WP_211608743.1">
    <property type="nucleotide sequence ID" value="NZ_CAJNBK010000001.1"/>
</dbReference>
<name>A0ABM8QD62_9BURK</name>
<dbReference type="Pfam" id="PF04138">
    <property type="entry name" value="GtrA_DPMS_TM"/>
    <property type="match status" value="1"/>
</dbReference>
<keyword evidence="5 6" id="KW-0472">Membrane</keyword>
<feature type="domain" description="GtrA/DPMS transmembrane" evidence="7">
    <location>
        <begin position="12"/>
        <end position="123"/>
    </location>
</feature>
<feature type="transmembrane region" description="Helical" evidence="6">
    <location>
        <begin position="98"/>
        <end position="117"/>
    </location>
</feature>
<organism evidence="8 9">
    <name type="scientific">Paraburkholderia haematera</name>
    <dbReference type="NCBI Taxonomy" id="2793077"/>
    <lineage>
        <taxon>Bacteria</taxon>
        <taxon>Pseudomonadati</taxon>
        <taxon>Pseudomonadota</taxon>
        <taxon>Betaproteobacteria</taxon>
        <taxon>Burkholderiales</taxon>
        <taxon>Burkholderiaceae</taxon>
        <taxon>Paraburkholderia</taxon>
    </lineage>
</organism>
<protein>
    <recommendedName>
        <fullName evidence="7">GtrA/DPMS transmembrane domain-containing protein</fullName>
    </recommendedName>
</protein>
<keyword evidence="3 6" id="KW-0812">Transmembrane</keyword>
<keyword evidence="9" id="KW-1185">Reference proteome</keyword>
<dbReference type="PANTHER" id="PTHR38459:SF1">
    <property type="entry name" value="PROPHAGE BACTOPRENOL-LINKED GLUCOSE TRANSLOCASE HOMOLOG"/>
    <property type="match status" value="1"/>
</dbReference>
<dbReference type="Proteomes" id="UP000672526">
    <property type="component" value="Unassembled WGS sequence"/>
</dbReference>
<evidence type="ECO:0000256" key="3">
    <source>
        <dbReference type="ARBA" id="ARBA00022692"/>
    </source>
</evidence>
<evidence type="ECO:0000256" key="1">
    <source>
        <dbReference type="ARBA" id="ARBA00004141"/>
    </source>
</evidence>
<comment type="similarity">
    <text evidence="2">Belongs to the GtrA family.</text>
</comment>